<sequence>MNFQPLISTIKANTTVSAKLGNIRTTKAASKNVLGGTRLTKRSMELLISDGHRIFVRIYEPAGEVIGRFHILHGMGEHSGRYDAFATLLSELGYFVTLHDHRGHGKTAEINGKLGYFADENGFNRVVEDVYEVIQNVRYDYKPVPIYIFGHSMGSFIARRFIQLYSDIVDGCILCGTGATTSLHKLGNVVAKTMARTKGKDAKGTLMNELSLGGFNKQFKNTKTGYDWLTSDQDEIQKYIDDPLCGFIATNQFFVDLTDGLLLINQKEENERIGKDLPILLISGSVDPVGLNGKGVYKVANQLKNAGLQNVVIYLFEGMRHEILNEVNREQVYNVVTRWLKTNDKSKAI</sequence>
<organism evidence="2 3">
    <name type="scientific">Ureibacillus acetophenoni</name>
    <dbReference type="NCBI Taxonomy" id="614649"/>
    <lineage>
        <taxon>Bacteria</taxon>
        <taxon>Bacillati</taxon>
        <taxon>Bacillota</taxon>
        <taxon>Bacilli</taxon>
        <taxon>Bacillales</taxon>
        <taxon>Caryophanaceae</taxon>
        <taxon>Ureibacillus</taxon>
    </lineage>
</organism>
<dbReference type="SUPFAM" id="SSF53474">
    <property type="entry name" value="alpha/beta-Hydrolases"/>
    <property type="match status" value="1"/>
</dbReference>
<evidence type="ECO:0000259" key="1">
    <source>
        <dbReference type="Pfam" id="PF12146"/>
    </source>
</evidence>
<reference evidence="3" key="1">
    <citation type="submission" date="2017-08" db="EMBL/GenBank/DDBJ databases">
        <authorList>
            <person name="Varghese N."/>
            <person name="Submissions S."/>
        </authorList>
    </citation>
    <scope>NUCLEOTIDE SEQUENCE [LARGE SCALE GENOMIC DNA]</scope>
    <source>
        <strain evidence="3">JC23</strain>
    </source>
</reference>
<keyword evidence="2" id="KW-0378">Hydrolase</keyword>
<proteinExistence type="predicted"/>
<name>A0A285U998_9BACL</name>
<dbReference type="InterPro" id="IPR029058">
    <property type="entry name" value="AB_hydrolase_fold"/>
</dbReference>
<gene>
    <name evidence="2" type="ORF">SAMN05877842_10492</name>
</gene>
<dbReference type="Proteomes" id="UP000219252">
    <property type="component" value="Unassembled WGS sequence"/>
</dbReference>
<accession>A0A285U998</accession>
<feature type="domain" description="Serine aminopeptidase S33" evidence="1">
    <location>
        <begin position="67"/>
        <end position="327"/>
    </location>
</feature>
<protein>
    <submittedName>
        <fullName evidence="2">Alpha-beta hydrolase superfamily lysophospholipase</fullName>
    </submittedName>
</protein>
<dbReference type="EMBL" id="OBQC01000004">
    <property type="protein sequence ID" value="SOC38313.1"/>
    <property type="molecule type" value="Genomic_DNA"/>
</dbReference>
<dbReference type="AlphaFoldDB" id="A0A285U998"/>
<evidence type="ECO:0000313" key="2">
    <source>
        <dbReference type="EMBL" id="SOC38313.1"/>
    </source>
</evidence>
<keyword evidence="3" id="KW-1185">Reference proteome</keyword>
<dbReference type="Pfam" id="PF12146">
    <property type="entry name" value="Hydrolase_4"/>
    <property type="match status" value="1"/>
</dbReference>
<dbReference type="PANTHER" id="PTHR11614">
    <property type="entry name" value="PHOSPHOLIPASE-RELATED"/>
    <property type="match status" value="1"/>
</dbReference>
<dbReference type="InterPro" id="IPR051044">
    <property type="entry name" value="MAG_DAG_Lipase"/>
</dbReference>
<dbReference type="Gene3D" id="3.40.50.1820">
    <property type="entry name" value="alpha/beta hydrolase"/>
    <property type="match status" value="1"/>
</dbReference>
<evidence type="ECO:0000313" key="3">
    <source>
        <dbReference type="Proteomes" id="UP000219252"/>
    </source>
</evidence>
<dbReference type="GO" id="GO:0016787">
    <property type="term" value="F:hydrolase activity"/>
    <property type="evidence" value="ECO:0007669"/>
    <property type="project" value="UniProtKB-KW"/>
</dbReference>
<dbReference type="InterPro" id="IPR022742">
    <property type="entry name" value="Hydrolase_4"/>
</dbReference>